<evidence type="ECO:0000256" key="14">
    <source>
        <dbReference type="ARBA" id="ARBA00023128"/>
    </source>
</evidence>
<evidence type="ECO:0000256" key="16">
    <source>
        <dbReference type="ARBA" id="ARBA00049551"/>
    </source>
</evidence>
<name>A0A0U2DYU1_9EUCA</name>
<dbReference type="PANTHER" id="PTHR42829">
    <property type="entry name" value="NADH-UBIQUINONE OXIDOREDUCTASE CHAIN 5"/>
    <property type="match status" value="1"/>
</dbReference>
<protein>
    <recommendedName>
        <fullName evidence="4 17">NADH-ubiquinone oxidoreductase chain 5</fullName>
        <ecNumber evidence="3 17">7.1.1.2</ecNumber>
    </recommendedName>
</protein>
<dbReference type="PANTHER" id="PTHR42829:SF2">
    <property type="entry name" value="NADH-UBIQUINONE OXIDOREDUCTASE CHAIN 5"/>
    <property type="match status" value="1"/>
</dbReference>
<organism evidence="21">
    <name type="scientific">Macrobrachium bullatum</name>
    <dbReference type="NCBI Taxonomy" id="230390"/>
    <lineage>
        <taxon>Eukaryota</taxon>
        <taxon>Metazoa</taxon>
        <taxon>Ecdysozoa</taxon>
        <taxon>Arthropoda</taxon>
        <taxon>Crustacea</taxon>
        <taxon>Multicrustacea</taxon>
        <taxon>Malacostraca</taxon>
        <taxon>Eumalacostraca</taxon>
        <taxon>Eucarida</taxon>
        <taxon>Decapoda</taxon>
        <taxon>Pleocyemata</taxon>
        <taxon>Caridea</taxon>
        <taxon>Palaemonoidea</taxon>
        <taxon>Palaemonidae</taxon>
        <taxon>Macrobrachium</taxon>
    </lineage>
</organism>
<feature type="transmembrane region" description="Helical" evidence="17">
    <location>
        <begin position="233"/>
        <end position="255"/>
    </location>
</feature>
<dbReference type="InterPro" id="IPR001516">
    <property type="entry name" value="Proton_antipo_N"/>
</dbReference>
<dbReference type="Pfam" id="PF00662">
    <property type="entry name" value="Proton_antipo_N"/>
    <property type="match status" value="1"/>
</dbReference>
<evidence type="ECO:0000256" key="7">
    <source>
        <dbReference type="ARBA" id="ARBA00022692"/>
    </source>
</evidence>
<comment type="function">
    <text evidence="17">Core subunit of the mitochondrial membrane respiratory chain NADH dehydrogenase (Complex I) which catalyzes electron transfer from NADH through the respiratory chain, using ubiquinone as an electron acceptor. Essential for the catalytic activity and assembly of complex I.</text>
</comment>
<comment type="catalytic activity">
    <reaction evidence="16 17">
        <text>a ubiquinone + NADH + 5 H(+)(in) = a ubiquinol + NAD(+) + 4 H(+)(out)</text>
        <dbReference type="Rhea" id="RHEA:29091"/>
        <dbReference type="Rhea" id="RHEA-COMP:9565"/>
        <dbReference type="Rhea" id="RHEA-COMP:9566"/>
        <dbReference type="ChEBI" id="CHEBI:15378"/>
        <dbReference type="ChEBI" id="CHEBI:16389"/>
        <dbReference type="ChEBI" id="CHEBI:17976"/>
        <dbReference type="ChEBI" id="CHEBI:57540"/>
        <dbReference type="ChEBI" id="CHEBI:57945"/>
        <dbReference type="EC" id="7.1.1.2"/>
    </reaction>
</comment>
<evidence type="ECO:0000256" key="1">
    <source>
        <dbReference type="ARBA" id="ARBA00003257"/>
    </source>
</evidence>
<dbReference type="PRINTS" id="PR01434">
    <property type="entry name" value="NADHDHGNASE5"/>
</dbReference>
<feature type="transmembrane region" description="Helical" evidence="17">
    <location>
        <begin position="550"/>
        <end position="567"/>
    </location>
</feature>
<keyword evidence="8" id="KW-0999">Mitochondrion inner membrane</keyword>
<keyword evidence="13 17" id="KW-0830">Ubiquinone</keyword>
<accession>A0A0U2DYU1</accession>
<evidence type="ECO:0000256" key="4">
    <source>
        <dbReference type="ARBA" id="ARBA00021096"/>
    </source>
</evidence>
<dbReference type="AlphaFoldDB" id="A0A0U2DYU1"/>
<dbReference type="GO" id="GO:0003954">
    <property type="term" value="F:NADH dehydrogenase activity"/>
    <property type="evidence" value="ECO:0007669"/>
    <property type="project" value="TreeGrafter"/>
</dbReference>
<keyword evidence="12 17" id="KW-0520">NAD</keyword>
<feature type="transmembrane region" description="Helical" evidence="17">
    <location>
        <begin position="7"/>
        <end position="32"/>
    </location>
</feature>
<feature type="domain" description="NADH-Ubiquinone oxidoreductase (complex I) chain 5 N-terminal" evidence="19">
    <location>
        <begin position="37"/>
        <end position="86"/>
    </location>
</feature>
<feature type="transmembrane region" description="Helical" evidence="17">
    <location>
        <begin position="203"/>
        <end position="227"/>
    </location>
</feature>
<feature type="transmembrane region" description="Helical" evidence="17">
    <location>
        <begin position="267"/>
        <end position="292"/>
    </location>
</feature>
<dbReference type="EMBL" id="KM978918">
    <property type="protein sequence ID" value="AKQ09503.1"/>
    <property type="molecule type" value="Genomic_DNA"/>
</dbReference>
<comment type="function">
    <text evidence="1">Core subunit of the mitochondrial membrane respiratory chain NADH dehydrogenase (Complex I) that is believed to belong to the minimal assembly required for catalysis. Complex I functions in the transfer of electrons from NADH to the respiratory chain. The immediate electron acceptor for the enzyme is believed to be ubiquinone.</text>
</comment>
<proteinExistence type="inferred from homology"/>
<feature type="transmembrane region" description="Helical" evidence="17">
    <location>
        <begin position="298"/>
        <end position="315"/>
    </location>
</feature>
<dbReference type="GO" id="GO:0005743">
    <property type="term" value="C:mitochondrial inner membrane"/>
    <property type="evidence" value="ECO:0007669"/>
    <property type="project" value="UniProtKB-SubCell"/>
</dbReference>
<evidence type="ECO:0000256" key="17">
    <source>
        <dbReference type="RuleBase" id="RU003404"/>
    </source>
</evidence>
<feature type="domain" description="NADH:quinone oxidoreductase/Mrp antiporter transmembrane" evidence="18">
    <location>
        <begin position="102"/>
        <end position="383"/>
    </location>
</feature>
<keyword evidence="11 17" id="KW-1133">Transmembrane helix</keyword>
<dbReference type="InterPro" id="IPR003945">
    <property type="entry name" value="NU5C-like"/>
</dbReference>
<dbReference type="GO" id="GO:0042773">
    <property type="term" value="P:ATP synthesis coupled electron transport"/>
    <property type="evidence" value="ECO:0007669"/>
    <property type="project" value="InterPro"/>
</dbReference>
<evidence type="ECO:0000259" key="19">
    <source>
        <dbReference type="Pfam" id="PF00662"/>
    </source>
</evidence>
<geneLocation type="mitochondrion" evidence="21"/>
<evidence type="ECO:0000313" key="21">
    <source>
        <dbReference type="EMBL" id="AKQ09503.1"/>
    </source>
</evidence>
<evidence type="ECO:0000256" key="8">
    <source>
        <dbReference type="ARBA" id="ARBA00022792"/>
    </source>
</evidence>
<evidence type="ECO:0000259" key="20">
    <source>
        <dbReference type="Pfam" id="PF06455"/>
    </source>
</evidence>
<keyword evidence="9" id="KW-1278">Translocase</keyword>
<evidence type="ECO:0000256" key="13">
    <source>
        <dbReference type="ARBA" id="ARBA00023075"/>
    </source>
</evidence>
<evidence type="ECO:0000256" key="3">
    <source>
        <dbReference type="ARBA" id="ARBA00012944"/>
    </source>
</evidence>
<keyword evidence="10" id="KW-0249">Electron transport</keyword>
<keyword evidence="6" id="KW-0679">Respiratory chain</keyword>
<evidence type="ECO:0000259" key="18">
    <source>
        <dbReference type="Pfam" id="PF00361"/>
    </source>
</evidence>
<sequence>MNLSSMVFLLIMAVVGLVVSLSLLFSGCCYFLDWELISLNSASVEMALVIDWMSMMFMSFVCFISSMVLFYSGGYMSGDYNMGRFMYLVLGFVLSMLLLIISPNMISILLGWDGLGLVSYALVIYYQNEKSAGAGMLTALSNRVGDVAILLSISLMLSLGGWNFYFYVGEECLASGYVIFLVVLAAMTKSAQIPFSAWLPAAMAAPTPVSALVHSSTLVTAGVYLLIRFSPSLAGSITSPILLLLGCLTMFMAGLGANFETDLKKIIALSTLSQLGVMITILSLGWATLAFFHLLTHALFKALLFMCAGSIIHSVGDYQDIRMMGGLVSFMPISVVCINLANLALCGFPFLAGFYSKDLILEVAFLNPLNEICFWLLVLSTGLTVCYSFRLVYYSLSGDYNLSSVSSVGDSDTLMTWPMLGLGLGAIAGGSVVSWLVFPAPSMVCLTLFMKLLALGVSLVGGFVGYLLNLMAENYKLQSLSLYPVVVFSGSMWFMPLLSTIGVSQRVLGGGLVYTQLGDGGWSEYFGGQGIYGALMKSSGYLQAVQENSIKVYLVILLVWLVGLLLVV</sequence>
<evidence type="ECO:0000256" key="9">
    <source>
        <dbReference type="ARBA" id="ARBA00022967"/>
    </source>
</evidence>
<evidence type="ECO:0000256" key="6">
    <source>
        <dbReference type="ARBA" id="ARBA00022660"/>
    </source>
</evidence>
<keyword evidence="14 17" id="KW-0496">Mitochondrion</keyword>
<dbReference type="GO" id="GO:0008137">
    <property type="term" value="F:NADH dehydrogenase (ubiquinone) activity"/>
    <property type="evidence" value="ECO:0007669"/>
    <property type="project" value="UniProtKB-EC"/>
</dbReference>
<dbReference type="Pfam" id="PF00361">
    <property type="entry name" value="Proton_antipo_M"/>
    <property type="match status" value="1"/>
</dbReference>
<reference evidence="21" key="1">
    <citation type="journal article" date="2015" name="Mitochondrial DNA">
        <title>The complete mitogenome of the Australian freshwater shrimp Paratya australiensis Kemp, 1917 (Crustacea: Decapoda: Atyidae).</title>
        <authorList>
            <person name="Gan H.Y."/>
            <person name="Gan H.M."/>
            <person name="Lee Y.P."/>
            <person name="Austin C.M."/>
        </authorList>
    </citation>
    <scope>NUCLEOTIDE SEQUENCE</scope>
    <source>
        <strain evidence="21">MAR41</strain>
    </source>
</reference>
<feature type="transmembrane region" description="Helical" evidence="17">
    <location>
        <begin position="174"/>
        <end position="191"/>
    </location>
</feature>
<feature type="transmembrane region" description="Helical" evidence="17">
    <location>
        <begin position="147"/>
        <end position="168"/>
    </location>
</feature>
<evidence type="ECO:0000256" key="2">
    <source>
        <dbReference type="ARBA" id="ARBA00004448"/>
    </source>
</evidence>
<gene>
    <name evidence="21" type="primary">nad5</name>
</gene>
<evidence type="ECO:0000256" key="5">
    <source>
        <dbReference type="ARBA" id="ARBA00022448"/>
    </source>
</evidence>
<feature type="transmembrane region" description="Helical" evidence="17">
    <location>
        <begin position="448"/>
        <end position="468"/>
    </location>
</feature>
<feature type="transmembrane region" description="Helical" evidence="17">
    <location>
        <begin position="52"/>
        <end position="73"/>
    </location>
</feature>
<keyword evidence="15 17" id="KW-0472">Membrane</keyword>
<feature type="transmembrane region" description="Helical" evidence="17">
    <location>
        <begin position="480"/>
        <end position="498"/>
    </location>
</feature>
<feature type="transmembrane region" description="Helical" evidence="17">
    <location>
        <begin position="85"/>
        <end position="102"/>
    </location>
</feature>
<dbReference type="GO" id="GO:0015990">
    <property type="term" value="P:electron transport coupled proton transport"/>
    <property type="evidence" value="ECO:0007669"/>
    <property type="project" value="TreeGrafter"/>
</dbReference>
<evidence type="ECO:0000256" key="11">
    <source>
        <dbReference type="ARBA" id="ARBA00022989"/>
    </source>
</evidence>
<dbReference type="Pfam" id="PF06455">
    <property type="entry name" value="NADH5_C"/>
    <property type="match status" value="1"/>
</dbReference>
<comment type="similarity">
    <text evidence="17">Belongs to the complex I subunit 5 family.</text>
</comment>
<feature type="transmembrane region" description="Helical" evidence="17">
    <location>
        <begin position="414"/>
        <end position="436"/>
    </location>
</feature>
<comment type="subcellular location">
    <subcellularLocation>
        <location evidence="2">Mitochondrion inner membrane</location>
        <topology evidence="2">Multi-pass membrane protein</topology>
    </subcellularLocation>
</comment>
<feature type="transmembrane region" description="Helical" evidence="17">
    <location>
        <begin position="327"/>
        <end position="352"/>
    </location>
</feature>
<evidence type="ECO:0000256" key="15">
    <source>
        <dbReference type="ARBA" id="ARBA00023136"/>
    </source>
</evidence>
<feature type="transmembrane region" description="Helical" evidence="17">
    <location>
        <begin position="372"/>
        <end position="393"/>
    </location>
</feature>
<feature type="domain" description="NADH dehydrogenase subunit 5 C-terminal" evidence="20">
    <location>
        <begin position="387"/>
        <end position="567"/>
    </location>
</feature>
<dbReference type="EC" id="7.1.1.2" evidence="3 17"/>
<evidence type="ECO:0000256" key="12">
    <source>
        <dbReference type="ARBA" id="ARBA00023027"/>
    </source>
</evidence>
<dbReference type="InterPro" id="IPR001750">
    <property type="entry name" value="ND/Mrp_TM"/>
</dbReference>
<keyword evidence="7 17" id="KW-0812">Transmembrane</keyword>
<dbReference type="InterPro" id="IPR010934">
    <property type="entry name" value="NADH_DH_su5_C"/>
</dbReference>
<dbReference type="PRINTS" id="PR01435">
    <property type="entry name" value="NPOXDRDTASE5"/>
</dbReference>
<keyword evidence="5 17" id="KW-0813">Transport</keyword>
<evidence type="ECO:0000256" key="10">
    <source>
        <dbReference type="ARBA" id="ARBA00022982"/>
    </source>
</evidence>